<dbReference type="STRING" id="502025.Hoch_6485"/>
<dbReference type="HOGENOM" id="CLU_1388546_0_0_7"/>
<feature type="compositionally biased region" description="Acidic residues" evidence="1">
    <location>
        <begin position="144"/>
        <end position="154"/>
    </location>
</feature>
<evidence type="ECO:0000313" key="3">
    <source>
        <dbReference type="EMBL" id="ACY18954.1"/>
    </source>
</evidence>
<keyword evidence="2" id="KW-0732">Signal</keyword>
<organism evidence="3 4">
    <name type="scientific">Haliangium ochraceum (strain DSM 14365 / JCM 11303 / SMP-2)</name>
    <dbReference type="NCBI Taxonomy" id="502025"/>
    <lineage>
        <taxon>Bacteria</taxon>
        <taxon>Pseudomonadati</taxon>
        <taxon>Myxococcota</taxon>
        <taxon>Polyangia</taxon>
        <taxon>Haliangiales</taxon>
        <taxon>Kofleriaceae</taxon>
        <taxon>Haliangium</taxon>
    </lineage>
</organism>
<evidence type="ECO:0000256" key="2">
    <source>
        <dbReference type="SAM" id="SignalP"/>
    </source>
</evidence>
<proteinExistence type="predicted"/>
<dbReference type="Proteomes" id="UP000001880">
    <property type="component" value="Chromosome"/>
</dbReference>
<keyword evidence="4" id="KW-1185">Reference proteome</keyword>
<evidence type="ECO:0000256" key="1">
    <source>
        <dbReference type="SAM" id="MobiDB-lite"/>
    </source>
</evidence>
<feature type="compositionally biased region" description="Acidic residues" evidence="1">
    <location>
        <begin position="162"/>
        <end position="196"/>
    </location>
</feature>
<feature type="signal peptide" evidence="2">
    <location>
        <begin position="1"/>
        <end position="29"/>
    </location>
</feature>
<evidence type="ECO:0000313" key="4">
    <source>
        <dbReference type="Proteomes" id="UP000001880"/>
    </source>
</evidence>
<sequence length="196" mass="21882">MIFALISHRRAALATALIACLWLLLPACATPRATEPLETSVRLYNDSVRWQRFDDAAERLPAPERDGFLDRRDQLADDLEIHHYEVIRVRHDKTGMRAKVHVKYTWYLESSGVVRETHTVQQWHKGAEVWLMVSESLLRGDEMPGVDDAEEPEEAAGAGEGASEDSGEGGDFEGVDGVEEDTGYDDDDAPSWGEEG</sequence>
<dbReference type="AlphaFoldDB" id="D0LQE5"/>
<dbReference type="EMBL" id="CP001804">
    <property type="protein sequence ID" value="ACY18954.1"/>
    <property type="molecule type" value="Genomic_DNA"/>
</dbReference>
<evidence type="ECO:0008006" key="5">
    <source>
        <dbReference type="Google" id="ProtNLM"/>
    </source>
</evidence>
<protein>
    <recommendedName>
        <fullName evidence="5">DUF4440 domain-containing protein</fullName>
    </recommendedName>
</protein>
<gene>
    <name evidence="3" type="ordered locus">Hoch_6485</name>
</gene>
<accession>D0LQE5</accession>
<feature type="chain" id="PRO_5003011457" description="DUF4440 domain-containing protein" evidence="2">
    <location>
        <begin position="30"/>
        <end position="196"/>
    </location>
</feature>
<dbReference type="KEGG" id="hoh:Hoch_6485"/>
<feature type="region of interest" description="Disordered" evidence="1">
    <location>
        <begin position="141"/>
        <end position="196"/>
    </location>
</feature>
<name>D0LQE5_HALO1</name>
<dbReference type="RefSeq" id="WP_012831546.1">
    <property type="nucleotide sequence ID" value="NC_013440.1"/>
</dbReference>
<reference evidence="3 4" key="1">
    <citation type="journal article" date="2010" name="Stand. Genomic Sci.">
        <title>Complete genome sequence of Haliangium ochraceum type strain (SMP-2).</title>
        <authorList>
            <consortium name="US DOE Joint Genome Institute (JGI-PGF)"/>
            <person name="Ivanova N."/>
            <person name="Daum C."/>
            <person name="Lang E."/>
            <person name="Abt B."/>
            <person name="Kopitz M."/>
            <person name="Saunders E."/>
            <person name="Lapidus A."/>
            <person name="Lucas S."/>
            <person name="Glavina Del Rio T."/>
            <person name="Nolan M."/>
            <person name="Tice H."/>
            <person name="Copeland A."/>
            <person name="Cheng J.F."/>
            <person name="Chen F."/>
            <person name="Bruce D."/>
            <person name="Goodwin L."/>
            <person name="Pitluck S."/>
            <person name="Mavromatis K."/>
            <person name="Pati A."/>
            <person name="Mikhailova N."/>
            <person name="Chen A."/>
            <person name="Palaniappan K."/>
            <person name="Land M."/>
            <person name="Hauser L."/>
            <person name="Chang Y.J."/>
            <person name="Jeffries C.D."/>
            <person name="Detter J.C."/>
            <person name="Brettin T."/>
            <person name="Rohde M."/>
            <person name="Goker M."/>
            <person name="Bristow J."/>
            <person name="Markowitz V."/>
            <person name="Eisen J.A."/>
            <person name="Hugenholtz P."/>
            <person name="Kyrpides N.C."/>
            <person name="Klenk H.P."/>
        </authorList>
    </citation>
    <scope>NUCLEOTIDE SEQUENCE [LARGE SCALE GENOMIC DNA]</scope>
    <source>
        <strain evidence="4">DSM 14365 / CIP 107738 / JCM 11303 / AJ 13395 / SMP-2</strain>
    </source>
</reference>